<organism evidence="1 2">
    <name type="scientific">Candidatus Jorgensenbacteria bacterium GW2011_GWA1_48_11</name>
    <dbReference type="NCBI Taxonomy" id="1618660"/>
    <lineage>
        <taxon>Bacteria</taxon>
        <taxon>Candidatus Joergenseniibacteriota</taxon>
    </lineage>
</organism>
<proteinExistence type="predicted"/>
<evidence type="ECO:0000313" key="1">
    <source>
        <dbReference type="EMBL" id="KKU91056.1"/>
    </source>
</evidence>
<dbReference type="Proteomes" id="UP000034956">
    <property type="component" value="Unassembled WGS sequence"/>
</dbReference>
<keyword evidence="1" id="KW-0378">Hydrolase</keyword>
<comment type="caution">
    <text evidence="1">The sequence shown here is derived from an EMBL/GenBank/DDBJ whole genome shotgun (WGS) entry which is preliminary data.</text>
</comment>
<dbReference type="Pfam" id="PF09549">
    <property type="entry name" value="RE_Bpu10I"/>
    <property type="match status" value="1"/>
</dbReference>
<reference evidence="1 2" key="1">
    <citation type="journal article" date="2015" name="Nature">
        <title>rRNA introns, odd ribosomes, and small enigmatic genomes across a large radiation of phyla.</title>
        <authorList>
            <person name="Brown C.T."/>
            <person name="Hug L.A."/>
            <person name="Thomas B.C."/>
            <person name="Sharon I."/>
            <person name="Castelle C.J."/>
            <person name="Singh A."/>
            <person name="Wilkins M.J."/>
            <person name="Williams K.H."/>
            <person name="Banfield J.F."/>
        </authorList>
    </citation>
    <scope>NUCLEOTIDE SEQUENCE [LARGE SCALE GENOMIC DNA]</scope>
</reference>
<dbReference type="EMBL" id="LCPF01000004">
    <property type="protein sequence ID" value="KKU91056.1"/>
    <property type="molecule type" value="Genomic_DNA"/>
</dbReference>
<accession>A0A0G1UA45</accession>
<protein>
    <submittedName>
        <fullName evidence="1">Restriction endonuclease, type II, Bpu10I</fullName>
    </submittedName>
</protein>
<keyword evidence="1" id="KW-0255">Endonuclease</keyword>
<dbReference type="InterPro" id="IPR018577">
    <property type="entry name" value="Restrct_endonuc_II_Bpu10I"/>
</dbReference>
<keyword evidence="1" id="KW-0540">Nuclease</keyword>
<name>A0A0G1UA45_9BACT</name>
<evidence type="ECO:0000313" key="2">
    <source>
        <dbReference type="Proteomes" id="UP000034956"/>
    </source>
</evidence>
<gene>
    <name evidence="1" type="ORF">UY23_C0004G0001</name>
</gene>
<dbReference type="GO" id="GO:0004519">
    <property type="term" value="F:endonuclease activity"/>
    <property type="evidence" value="ECO:0007669"/>
    <property type="project" value="UniProtKB-KW"/>
</dbReference>
<dbReference type="AlphaFoldDB" id="A0A0G1UA45"/>
<sequence>MPHLEKIKAAIANPLSKNDIGLLNKILAAYEVWIKKSAALKTEGVERIKDMTLLLNEYKDYVEVDLIMEKGSEFLKRQKGQLKLDNSIMEEFLTMLMNEKTIPELKGVDYVSGPQQAFMSLAFIPRDFAELSEKPVVALKTKDQDFTLGKELYYQFSTDESFKKEKTLSGKLMLAILAAECKINLDKTMFQEAAGTASRLKQGVPYSKYYMLVEFLDMQPEDTRLTDIDNVFLLRHAKRLPFEKRRSVEWIKKQRKEHPIDYKVILRFLEEIRQFLQSKWYDPDSALDRGSFVE</sequence>